<evidence type="ECO:0000313" key="2">
    <source>
        <dbReference type="Proteomes" id="UP000245678"/>
    </source>
</evidence>
<proteinExistence type="predicted"/>
<gene>
    <name evidence="1" type="ORF">LX99_02262</name>
</gene>
<sequence>MLIRVGAQANFFPRRTDRDREDFRDAYFYQPSPKLLTLKHRLLFSATSVLFCLLSLKLLAQKQPHEAPSPKIVNIVNFIRLLEPRDAAITEDVLYQTVVKQVEVMKKYHLGGTFLLQYDALIDPRYQKLLKALPRNSFEIGAWWEIPQPQVEKAGLKWRGRYPWDWRANIGFSTGYTPGEREKLIDVYMADFKKIFGYYPKSIASWFIDSYSLDYMYRKYHIVASANCKDQYGTDGYTLWGGYWNQAYYPSKINSYMPAQHAQNQIPVPIFRMLGSDPIRQYDNGLGTARQGVVTLEPVYKFGGGDSVWVNWFLKSFTEDKALGFNYTQAGQENSFTWDAMAKGFEIQMPLIARLRDEQKITLETMEQSGLWFKKKYKVTPPTSFTVSKDIEGSDLKTAWFNSRFYRINMLWENGNLRIRDIHLFNENFPSVYTRQVATSNECTFFTLPVVDSYIWSKPNEIGGLRLKAVIDGKEVLVQGGNPVFTNKTAASMHISWPLTSVKGTLEVDMDERQIKMWLVSDKPVDWYFDMATAAGVKLPYTNIGRKQIKCKFEGMSYAFKAVKGSFGKPVDGIIFRLKPEGNVVWFDCASPL</sequence>
<evidence type="ECO:0000313" key="1">
    <source>
        <dbReference type="EMBL" id="PWK78418.1"/>
    </source>
</evidence>
<comment type="caution">
    <text evidence="1">The sequence shown here is derived from an EMBL/GenBank/DDBJ whole genome shotgun (WGS) entry which is preliminary data.</text>
</comment>
<dbReference type="AlphaFoldDB" id="A0A316HD20"/>
<keyword evidence="2" id="KW-1185">Reference proteome</keyword>
<organism evidence="1 2">
    <name type="scientific">Mucilaginibacter oryzae</name>
    <dbReference type="NCBI Taxonomy" id="468058"/>
    <lineage>
        <taxon>Bacteria</taxon>
        <taxon>Pseudomonadati</taxon>
        <taxon>Bacteroidota</taxon>
        <taxon>Sphingobacteriia</taxon>
        <taxon>Sphingobacteriales</taxon>
        <taxon>Sphingobacteriaceae</taxon>
        <taxon>Mucilaginibacter</taxon>
    </lineage>
</organism>
<protein>
    <submittedName>
        <fullName evidence="1">Uncharacterized protein</fullName>
    </submittedName>
</protein>
<dbReference type="EMBL" id="QGHA01000003">
    <property type="protein sequence ID" value="PWK78418.1"/>
    <property type="molecule type" value="Genomic_DNA"/>
</dbReference>
<reference evidence="1 2" key="1">
    <citation type="submission" date="2018-05" db="EMBL/GenBank/DDBJ databases">
        <title>Genomic Encyclopedia of Archaeal and Bacterial Type Strains, Phase II (KMG-II): from individual species to whole genera.</title>
        <authorList>
            <person name="Goeker M."/>
        </authorList>
    </citation>
    <scope>NUCLEOTIDE SEQUENCE [LARGE SCALE GENOMIC DNA]</scope>
    <source>
        <strain evidence="1 2">DSM 19975</strain>
    </source>
</reference>
<dbReference type="Proteomes" id="UP000245678">
    <property type="component" value="Unassembled WGS sequence"/>
</dbReference>
<dbReference type="Gene3D" id="3.20.20.510">
    <property type="entry name" value="Uncharacterised protein PF12979, DUF3863"/>
    <property type="match status" value="1"/>
</dbReference>
<accession>A0A316HD20</accession>
<name>A0A316HD20_9SPHI</name>